<feature type="compositionally biased region" description="Polar residues" evidence="2">
    <location>
        <begin position="1"/>
        <end position="29"/>
    </location>
</feature>
<dbReference type="GO" id="GO:0016747">
    <property type="term" value="F:acyltransferase activity, transferring groups other than amino-acyl groups"/>
    <property type="evidence" value="ECO:0000318"/>
    <property type="project" value="GO_Central"/>
</dbReference>
<dbReference type="Pfam" id="PF02458">
    <property type="entry name" value="Transferase"/>
    <property type="match status" value="1"/>
</dbReference>
<dbReference type="PANTHER" id="PTHR31642:SF13">
    <property type="entry name" value="AGMATINE HYDROXYCINNAMOYLTRANSFERASE 1"/>
    <property type="match status" value="1"/>
</dbReference>
<dbReference type="HOGENOM" id="CLU_014546_6_2_1"/>
<organism evidence="3 4">
    <name type="scientific">Amborella trichopoda</name>
    <dbReference type="NCBI Taxonomy" id="13333"/>
    <lineage>
        <taxon>Eukaryota</taxon>
        <taxon>Viridiplantae</taxon>
        <taxon>Streptophyta</taxon>
        <taxon>Embryophyta</taxon>
        <taxon>Tracheophyta</taxon>
        <taxon>Spermatophyta</taxon>
        <taxon>Magnoliopsida</taxon>
        <taxon>Amborellales</taxon>
        <taxon>Amborellaceae</taxon>
        <taxon>Amborella</taxon>
    </lineage>
</organism>
<evidence type="ECO:0000256" key="1">
    <source>
        <dbReference type="ARBA" id="ARBA00009861"/>
    </source>
</evidence>
<dbReference type="KEGG" id="atr:18429424"/>
<accession>W1NUN8</accession>
<dbReference type="Gene3D" id="3.30.559.10">
    <property type="entry name" value="Chloramphenicol acetyltransferase-like domain"/>
    <property type="match status" value="2"/>
</dbReference>
<dbReference type="InterPro" id="IPR050317">
    <property type="entry name" value="Plant_Fungal_Acyltransferase"/>
</dbReference>
<gene>
    <name evidence="3" type="ORF">AMTR_s00002p00257740</name>
</gene>
<dbReference type="PANTHER" id="PTHR31642">
    <property type="entry name" value="TRICHOTHECENE 3-O-ACETYLTRANSFERASE"/>
    <property type="match status" value="1"/>
</dbReference>
<evidence type="ECO:0000256" key="2">
    <source>
        <dbReference type="SAM" id="MobiDB-lite"/>
    </source>
</evidence>
<name>W1NUN8_AMBTC</name>
<reference evidence="4" key="1">
    <citation type="journal article" date="2013" name="Science">
        <title>The Amborella genome and the evolution of flowering plants.</title>
        <authorList>
            <consortium name="Amborella Genome Project"/>
        </authorList>
    </citation>
    <scope>NUCLEOTIDE SEQUENCE [LARGE SCALE GENOMIC DNA]</scope>
</reference>
<dbReference type="AlphaFoldDB" id="W1NUN8"/>
<keyword evidence="4" id="KW-1185">Reference proteome</keyword>
<dbReference type="InterPro" id="IPR023213">
    <property type="entry name" value="CAT-like_dom_sf"/>
</dbReference>
<dbReference type="OMA" id="GGPSYFM"/>
<feature type="region of interest" description="Disordered" evidence="2">
    <location>
        <begin position="1"/>
        <end position="32"/>
    </location>
</feature>
<dbReference type="OrthoDB" id="671439at2759"/>
<sequence>MKIQQQSSKLVTPSYENKSHVSSTSTTTPLGPFDRAAGDFHVPMIFAYKDPTPPNSTLEHGLSLILADYREWAGRLTDDRRTIIVNDKGVPFIEAMASCTLDEAMPLESNPQLLDLHPSLKCMEELLQVQLTRFTCGSLVVGCTTSHLVADGQAVCFFLIAWGKATRGQWVSPTTMHCRAVIQPREPLSIEFDHLGVEYTEKRLVRDIPQGEMVRNLRLHKAHFSPDFLARLKGQASLGCTSGRGYSTVESLVAHLWQKVAQLSMGRSETSRLRMTVNVHSRLVPPIPKDYFGNMVLLGDVRIGVSELLSKPLHQVAEVVRAAIAKVNDRYARSFVDFDAHIERHGDWSELVPTPELDGFCPNLEVNSWLGFAFDDMDFGSGGPHVFLPSCLPDEGVMVIMPPMHGKRGIDIYLPLSDPNKALFQRITHSPLSDL</sequence>
<dbReference type="eggNOG" id="ENOG502QTU2">
    <property type="taxonomic scope" value="Eukaryota"/>
</dbReference>
<dbReference type="Proteomes" id="UP000017836">
    <property type="component" value="Unassembled WGS sequence"/>
</dbReference>
<comment type="similarity">
    <text evidence="1">Belongs to the plant acyltransferase family.</text>
</comment>
<dbReference type="Gramene" id="ERN01342">
    <property type="protein sequence ID" value="ERN01342"/>
    <property type="gene ID" value="AMTR_s00002p00257740"/>
</dbReference>
<evidence type="ECO:0000313" key="3">
    <source>
        <dbReference type="EMBL" id="ERN01342.1"/>
    </source>
</evidence>
<proteinExistence type="inferred from homology"/>
<dbReference type="EMBL" id="KI394767">
    <property type="protein sequence ID" value="ERN01342.1"/>
    <property type="molecule type" value="Genomic_DNA"/>
</dbReference>
<protein>
    <submittedName>
        <fullName evidence="3">Uncharacterized protein</fullName>
    </submittedName>
</protein>
<evidence type="ECO:0000313" key="4">
    <source>
        <dbReference type="Proteomes" id="UP000017836"/>
    </source>
</evidence>